<evidence type="ECO:0000256" key="3">
    <source>
        <dbReference type="ARBA" id="ARBA00022833"/>
    </source>
</evidence>
<dbReference type="AlphaFoldDB" id="A0A7S1V651"/>
<dbReference type="Gene3D" id="6.10.140.2220">
    <property type="match status" value="1"/>
</dbReference>
<feature type="region of interest" description="Disordered" evidence="5">
    <location>
        <begin position="1"/>
        <end position="31"/>
    </location>
</feature>
<feature type="compositionally biased region" description="Polar residues" evidence="5">
    <location>
        <begin position="1"/>
        <end position="17"/>
    </location>
</feature>
<evidence type="ECO:0000259" key="6">
    <source>
        <dbReference type="PROSITE" id="PS50865"/>
    </source>
</evidence>
<keyword evidence="3" id="KW-0862">Zinc</keyword>
<dbReference type="SUPFAM" id="SSF144232">
    <property type="entry name" value="HIT/MYND zinc finger-like"/>
    <property type="match status" value="1"/>
</dbReference>
<organism evidence="7">
    <name type="scientific">Grammatophora oceanica</name>
    <dbReference type="NCBI Taxonomy" id="210454"/>
    <lineage>
        <taxon>Eukaryota</taxon>
        <taxon>Sar</taxon>
        <taxon>Stramenopiles</taxon>
        <taxon>Ochrophyta</taxon>
        <taxon>Bacillariophyta</taxon>
        <taxon>Fragilariophyceae</taxon>
        <taxon>Fragilariophycidae</taxon>
        <taxon>Rhabdonematales</taxon>
        <taxon>Grammatophoraceae</taxon>
        <taxon>Grammatophora</taxon>
    </lineage>
</organism>
<dbReference type="GO" id="GO:0008270">
    <property type="term" value="F:zinc ion binding"/>
    <property type="evidence" value="ECO:0007669"/>
    <property type="project" value="UniProtKB-KW"/>
</dbReference>
<dbReference type="Pfam" id="PF01753">
    <property type="entry name" value="zf-MYND"/>
    <property type="match status" value="1"/>
</dbReference>
<accession>A0A7S1V651</accession>
<dbReference type="PROSITE" id="PS50865">
    <property type="entry name" value="ZF_MYND_2"/>
    <property type="match status" value="1"/>
</dbReference>
<dbReference type="SUPFAM" id="SSF48452">
    <property type="entry name" value="TPR-like"/>
    <property type="match status" value="1"/>
</dbReference>
<dbReference type="PROSITE" id="PS01360">
    <property type="entry name" value="ZF_MYND_1"/>
    <property type="match status" value="1"/>
</dbReference>
<proteinExistence type="predicted"/>
<evidence type="ECO:0000256" key="5">
    <source>
        <dbReference type="SAM" id="MobiDB-lite"/>
    </source>
</evidence>
<dbReference type="InterPro" id="IPR011990">
    <property type="entry name" value="TPR-like_helical_dom_sf"/>
</dbReference>
<evidence type="ECO:0000313" key="7">
    <source>
        <dbReference type="EMBL" id="CAD9289230.1"/>
    </source>
</evidence>
<protein>
    <recommendedName>
        <fullName evidence="6">MYND-type domain-containing protein</fullName>
    </recommendedName>
</protein>
<sequence>MTTDSPRSSMMSSTMESNRIDVTDDALPSEPYSDRITITPWDSVPTRYGGSPTTTSAADACASLPRMVSLPKSASAKIKGDATAKNLYEKIINGGEFAFRYVFCKADDDDDDVPSVEHVGVEKKIDPAQFFLEVYETLESPSPPLIALKIKALKIDDKNEPKFYMSCAGKRHGAFFHSSSIRPTDFERLVLKVVHNILRHYGGLFVEREIPVFLVGFLKVMYSGKENHAPAMLMDLGICTADISLSYQNPSVSQLDIANVFCNLGTCLELLDDYGPAADFHERAACLTDSTTFSRQACHWVAAGLAFAQDGNFAKAEEAYYHCLHTKAVSDGRKFDVKDPVNRIFLANTIQMYAHVHSLGQPAHFWNDVDKLRFAYVTLVFTTSYEAPWPPVFNDIKGLREGIMNPELLTERGAETALLVAILQPTFDKYRKHLLENCLVPGMQCFLPNKSSHPDTPKNCPQYRDKILAQRIRTDGDRGKYELTCASCGTLEEEKQQFDCCPCKVMYYCSKKCQKEHWKNGGHKEECSWQAKKAARVGAARRGRNGN</sequence>
<evidence type="ECO:0000256" key="1">
    <source>
        <dbReference type="ARBA" id="ARBA00022723"/>
    </source>
</evidence>
<gene>
    <name evidence="7" type="ORF">GOCE00092_LOCUS16072</name>
</gene>
<keyword evidence="2 4" id="KW-0863">Zinc-finger</keyword>
<evidence type="ECO:0000256" key="2">
    <source>
        <dbReference type="ARBA" id="ARBA00022771"/>
    </source>
</evidence>
<reference evidence="7" key="1">
    <citation type="submission" date="2021-01" db="EMBL/GenBank/DDBJ databases">
        <authorList>
            <person name="Corre E."/>
            <person name="Pelletier E."/>
            <person name="Niang G."/>
            <person name="Scheremetjew M."/>
            <person name="Finn R."/>
            <person name="Kale V."/>
            <person name="Holt S."/>
            <person name="Cochrane G."/>
            <person name="Meng A."/>
            <person name="Brown T."/>
            <person name="Cohen L."/>
        </authorList>
    </citation>
    <scope>NUCLEOTIDE SEQUENCE</scope>
    <source>
        <strain evidence="7">CCMP 410</strain>
    </source>
</reference>
<dbReference type="InterPro" id="IPR002893">
    <property type="entry name" value="Znf_MYND"/>
</dbReference>
<feature type="domain" description="MYND-type" evidence="6">
    <location>
        <begin position="485"/>
        <end position="527"/>
    </location>
</feature>
<dbReference type="EMBL" id="HBGK01030831">
    <property type="protein sequence ID" value="CAD9289230.1"/>
    <property type="molecule type" value="Transcribed_RNA"/>
</dbReference>
<name>A0A7S1V651_9STRA</name>
<evidence type="ECO:0000256" key="4">
    <source>
        <dbReference type="PROSITE-ProRule" id="PRU00134"/>
    </source>
</evidence>
<keyword evidence="1" id="KW-0479">Metal-binding</keyword>